<sequence>MRAPMLVLVMLAVSLGCASFALARSEAPSGAGADSTESYWGSIPDDTSSRAAFTRSSRSVEQAVLAPFYVVTYPVFLLTRGIKAGLIFGDEHGVLPRLGPTLPIRIGSVQAGPGFTYGGHSGFGGGGTILVDRRAARSDWIKLRYITTVKGLHQGGAGLRLPWARGEVEAGAGYRLERNARFFGLGPSSAKADQSFYTEEQSWAGLSYRRALGGPLASEWRAIYTSIATRGPRPEDGPGLAQRFASSIPEGFNKRSEGVLSTALLRLDTTQSSGRPEPGVITQGQASYFSPTGTYGDTFWRYGGEAGAFLPLWFTDRTLAIRSALDWTEAPETHRIPFTRIPTNHSGEELRGFSNYRWRDRGLLDVSAEYRWPAWALERAHSVGIDAYMFLSSGQVFNEWHEITTHLWQTSWGGGFRAITDQGFGGRIEIARSRESTQIRLRADQMFDFKGGLYAGNAHVAAPN</sequence>
<evidence type="ECO:0000256" key="3">
    <source>
        <dbReference type="SAM" id="SignalP"/>
    </source>
</evidence>
<proteinExistence type="predicted"/>
<protein>
    <recommendedName>
        <fullName evidence="4">Bacterial surface antigen (D15) domain-containing protein</fullName>
    </recommendedName>
</protein>
<dbReference type="InterPro" id="IPR000184">
    <property type="entry name" value="Bac_surfAg_D15"/>
</dbReference>
<keyword evidence="3" id="KW-0732">Signal</keyword>
<comment type="caution">
    <text evidence="5">The sequence shown here is derived from an EMBL/GenBank/DDBJ whole genome shotgun (WGS) entry which is preliminary data.</text>
</comment>
<evidence type="ECO:0000313" key="6">
    <source>
        <dbReference type="Proteomes" id="UP000316292"/>
    </source>
</evidence>
<name>A0A538SC99_UNCEI</name>
<gene>
    <name evidence="5" type="ORF">E6K71_06085</name>
</gene>
<dbReference type="GO" id="GO:0019867">
    <property type="term" value="C:outer membrane"/>
    <property type="evidence" value="ECO:0007669"/>
    <property type="project" value="InterPro"/>
</dbReference>
<dbReference type="Gene3D" id="2.40.160.50">
    <property type="entry name" value="membrane protein fhac: a member of the omp85/tpsb transporter family"/>
    <property type="match status" value="1"/>
</dbReference>
<comment type="subcellular location">
    <subcellularLocation>
        <location evidence="1">Membrane</location>
    </subcellularLocation>
</comment>
<dbReference type="EMBL" id="VBOR01000062">
    <property type="protein sequence ID" value="TMQ49001.1"/>
    <property type="molecule type" value="Genomic_DNA"/>
</dbReference>
<dbReference type="PROSITE" id="PS51257">
    <property type="entry name" value="PROKAR_LIPOPROTEIN"/>
    <property type="match status" value="1"/>
</dbReference>
<keyword evidence="2" id="KW-0472">Membrane</keyword>
<evidence type="ECO:0000313" key="5">
    <source>
        <dbReference type="EMBL" id="TMQ49001.1"/>
    </source>
</evidence>
<evidence type="ECO:0000259" key="4">
    <source>
        <dbReference type="Pfam" id="PF01103"/>
    </source>
</evidence>
<evidence type="ECO:0000256" key="2">
    <source>
        <dbReference type="ARBA" id="ARBA00023136"/>
    </source>
</evidence>
<dbReference type="Pfam" id="PF01103">
    <property type="entry name" value="Omp85"/>
    <property type="match status" value="1"/>
</dbReference>
<accession>A0A538SC99</accession>
<feature type="signal peptide" evidence="3">
    <location>
        <begin position="1"/>
        <end position="23"/>
    </location>
</feature>
<dbReference type="AlphaFoldDB" id="A0A538SC99"/>
<organism evidence="5 6">
    <name type="scientific">Eiseniibacteriota bacterium</name>
    <dbReference type="NCBI Taxonomy" id="2212470"/>
    <lineage>
        <taxon>Bacteria</taxon>
        <taxon>Candidatus Eiseniibacteriota</taxon>
    </lineage>
</organism>
<feature type="chain" id="PRO_5021837267" description="Bacterial surface antigen (D15) domain-containing protein" evidence="3">
    <location>
        <begin position="24"/>
        <end position="464"/>
    </location>
</feature>
<reference evidence="5 6" key="1">
    <citation type="journal article" date="2019" name="Nat. Microbiol.">
        <title>Mediterranean grassland soil C-N compound turnover is dependent on rainfall and depth, and is mediated by genomically divergent microorganisms.</title>
        <authorList>
            <person name="Diamond S."/>
            <person name="Andeer P.F."/>
            <person name="Li Z."/>
            <person name="Crits-Christoph A."/>
            <person name="Burstein D."/>
            <person name="Anantharaman K."/>
            <person name="Lane K.R."/>
            <person name="Thomas B.C."/>
            <person name="Pan C."/>
            <person name="Northen T.R."/>
            <person name="Banfield J.F."/>
        </authorList>
    </citation>
    <scope>NUCLEOTIDE SEQUENCE [LARGE SCALE GENOMIC DNA]</scope>
    <source>
        <strain evidence="5">WS_1</strain>
    </source>
</reference>
<evidence type="ECO:0000256" key="1">
    <source>
        <dbReference type="ARBA" id="ARBA00004370"/>
    </source>
</evidence>
<feature type="domain" description="Bacterial surface antigen (D15)" evidence="4">
    <location>
        <begin position="173"/>
        <end position="420"/>
    </location>
</feature>
<dbReference type="Proteomes" id="UP000316292">
    <property type="component" value="Unassembled WGS sequence"/>
</dbReference>